<dbReference type="EMBL" id="MK618714">
    <property type="protein sequence ID" value="QCP68994.1"/>
    <property type="molecule type" value="Genomic_DNA"/>
</dbReference>
<sequence>MGLDSLMAVELRNQIQIELRVDIPATIFMEGITIIALATEIKQKLIIKTDKNQTIELNNQGQLEPDNVKDSNWIEVEL</sequence>
<dbReference type="InterPro" id="IPR009081">
    <property type="entry name" value="PP-bd_ACP"/>
</dbReference>
<dbReference type="PROSITE" id="PS50075">
    <property type="entry name" value="CARRIER"/>
    <property type="match status" value="1"/>
</dbReference>
<reference evidence="2" key="1">
    <citation type="journal article" date="2019" name="Angew. Chem. Int. Ed. Engl.">
        <title>Nature's Combinatorial Biosynthesis Produces Vatiamides A-F.</title>
        <authorList>
            <person name="Moss N.A."/>
            <person name="Seiler G."/>
            <person name="Leao T.F."/>
            <person name="Castro-Falcon G."/>
            <person name="Gerwick L."/>
            <person name="Hughes C.C."/>
            <person name="Gerwick W.H."/>
        </authorList>
    </citation>
    <scope>NUCLEOTIDE SEQUENCE</scope>
    <source>
        <strain evidence="2">ASI16Jul14-2</strain>
    </source>
</reference>
<evidence type="ECO:0000313" key="2">
    <source>
        <dbReference type="EMBL" id="QCP68994.1"/>
    </source>
</evidence>
<accession>A0A4P8JHI6</accession>
<dbReference type="SUPFAM" id="SSF47336">
    <property type="entry name" value="ACP-like"/>
    <property type="match status" value="1"/>
</dbReference>
<dbReference type="Pfam" id="PF00550">
    <property type="entry name" value="PP-binding"/>
    <property type="match status" value="1"/>
</dbReference>
<evidence type="ECO:0000259" key="1">
    <source>
        <dbReference type="PROSITE" id="PS50075"/>
    </source>
</evidence>
<name>A0A4P8JHI6_9CYAN</name>
<dbReference type="AlphaFoldDB" id="A0A4P8JHI6"/>
<protein>
    <submittedName>
        <fullName evidence="2">VatP</fullName>
    </submittedName>
</protein>
<organism evidence="2">
    <name type="scientific">Moorena producens ASI16Jul14-2</name>
    <dbReference type="NCBI Taxonomy" id="2546228"/>
    <lineage>
        <taxon>Bacteria</taxon>
        <taxon>Bacillati</taxon>
        <taxon>Cyanobacteriota</taxon>
        <taxon>Cyanophyceae</taxon>
        <taxon>Coleofasciculales</taxon>
        <taxon>Coleofasciculaceae</taxon>
        <taxon>Moorena</taxon>
    </lineage>
</organism>
<dbReference type="InterPro" id="IPR036736">
    <property type="entry name" value="ACP-like_sf"/>
</dbReference>
<feature type="domain" description="Carrier" evidence="1">
    <location>
        <begin position="1"/>
        <end position="45"/>
    </location>
</feature>
<dbReference type="Gene3D" id="1.10.1200.10">
    <property type="entry name" value="ACP-like"/>
    <property type="match status" value="1"/>
</dbReference>
<proteinExistence type="predicted"/>